<dbReference type="InterPro" id="IPR003000">
    <property type="entry name" value="Sirtuin"/>
</dbReference>
<dbReference type="GO" id="GO:0070403">
    <property type="term" value="F:NAD+ binding"/>
    <property type="evidence" value="ECO:0007669"/>
    <property type="project" value="InterPro"/>
</dbReference>
<dbReference type="EMBL" id="FWXK01000005">
    <property type="protein sequence ID" value="SMC43101.1"/>
    <property type="molecule type" value="Genomic_DNA"/>
</dbReference>
<evidence type="ECO:0000256" key="1">
    <source>
        <dbReference type="ARBA" id="ARBA00012928"/>
    </source>
</evidence>
<dbReference type="CDD" id="cd01407">
    <property type="entry name" value="SIR2-fam"/>
    <property type="match status" value="1"/>
</dbReference>
<proteinExistence type="predicted"/>
<keyword evidence="7" id="KW-1185">Reference proteome</keyword>
<dbReference type="PANTHER" id="PTHR11085">
    <property type="entry name" value="NAD-DEPENDENT PROTEIN DEACYLASE SIRTUIN-5, MITOCHONDRIAL-RELATED"/>
    <property type="match status" value="1"/>
</dbReference>
<dbReference type="Gene3D" id="3.30.1600.10">
    <property type="entry name" value="SIR2/SIRT2 'Small Domain"/>
    <property type="match status" value="1"/>
</dbReference>
<comment type="caution">
    <text evidence="4">Lacks conserved residue(s) required for the propagation of feature annotation.</text>
</comment>
<evidence type="ECO:0000256" key="4">
    <source>
        <dbReference type="PROSITE-ProRule" id="PRU00236"/>
    </source>
</evidence>
<sequence length="243" mass="26966">MDKIETLKDWIKHAHHIAFFGGAGVSTESGIPDFRSAEGIYNQPTGQHLSAEMIISAPFFNQDPKTFFDFYFDNLVLPNVSPNTTHKYLRHLEQEGKRVSVITQNIDSLHEQAGSQEVYHLHGSVGDNYCLTCGKHYTLDELEKDADGIPRCPEDQGIVRPAITLYGEQLPEADVTGAIMSLRSADLLIVAGTSLQVYPAAGFIDEFHGDKVAVINQTAIPMHRPNQLVFQSKLGDVMKELVE</sequence>
<keyword evidence="2" id="KW-0808">Transferase</keyword>
<gene>
    <name evidence="6" type="ORF">SAMN04487984_1116</name>
</gene>
<evidence type="ECO:0000256" key="3">
    <source>
        <dbReference type="ARBA" id="ARBA00023027"/>
    </source>
</evidence>
<dbReference type="InterPro" id="IPR026591">
    <property type="entry name" value="Sirtuin_cat_small_dom_sf"/>
</dbReference>
<dbReference type="RefSeq" id="WP_200804273.1">
    <property type="nucleotide sequence ID" value="NZ_FWXK01000005.1"/>
</dbReference>
<dbReference type="Proteomes" id="UP000243884">
    <property type="component" value="Unassembled WGS sequence"/>
</dbReference>
<evidence type="ECO:0000313" key="6">
    <source>
        <dbReference type="EMBL" id="SMC43101.1"/>
    </source>
</evidence>
<dbReference type="PROSITE" id="PS50305">
    <property type="entry name" value="SIRTUIN"/>
    <property type="match status" value="1"/>
</dbReference>
<evidence type="ECO:0000313" key="7">
    <source>
        <dbReference type="Proteomes" id="UP000243884"/>
    </source>
</evidence>
<evidence type="ECO:0000259" key="5">
    <source>
        <dbReference type="PROSITE" id="PS50305"/>
    </source>
</evidence>
<organism evidence="6 7">
    <name type="scientific">Aerococcus suis</name>
    <dbReference type="NCBI Taxonomy" id="371602"/>
    <lineage>
        <taxon>Bacteria</taxon>
        <taxon>Bacillati</taxon>
        <taxon>Bacillota</taxon>
        <taxon>Bacilli</taxon>
        <taxon>Lactobacillales</taxon>
        <taxon>Aerococcaceae</taxon>
        <taxon>Aerococcus</taxon>
    </lineage>
</organism>
<dbReference type="AlphaFoldDB" id="A0A1W1Z4R8"/>
<dbReference type="InterPro" id="IPR029035">
    <property type="entry name" value="DHS-like_NAD/FAD-binding_dom"/>
</dbReference>
<feature type="domain" description="Deacetylase sirtuin-type" evidence="5">
    <location>
        <begin position="1"/>
        <end position="243"/>
    </location>
</feature>
<dbReference type="InterPro" id="IPR026590">
    <property type="entry name" value="Ssirtuin_cat_dom"/>
</dbReference>
<dbReference type="InterPro" id="IPR050134">
    <property type="entry name" value="NAD-dep_sirtuin_deacylases"/>
</dbReference>
<protein>
    <recommendedName>
        <fullName evidence="1">protein acetyllysine N-acetyltransferase</fullName>
        <ecNumber evidence="1">2.3.1.286</ecNumber>
    </recommendedName>
</protein>
<evidence type="ECO:0000256" key="2">
    <source>
        <dbReference type="ARBA" id="ARBA00022679"/>
    </source>
</evidence>
<dbReference type="Gene3D" id="3.40.50.1220">
    <property type="entry name" value="TPP-binding domain"/>
    <property type="match status" value="1"/>
</dbReference>
<dbReference type="PANTHER" id="PTHR11085:SF4">
    <property type="entry name" value="NAD-DEPENDENT PROTEIN DEACYLASE"/>
    <property type="match status" value="1"/>
</dbReference>
<accession>A0A1W1Z4R8</accession>
<reference evidence="7" key="1">
    <citation type="submission" date="2017-04" db="EMBL/GenBank/DDBJ databases">
        <authorList>
            <person name="Varghese N."/>
            <person name="Submissions S."/>
        </authorList>
    </citation>
    <scope>NUCLEOTIDE SEQUENCE [LARGE SCALE GENOMIC DNA]</scope>
    <source>
        <strain evidence="7">DSM 21500</strain>
    </source>
</reference>
<dbReference type="EC" id="2.3.1.286" evidence="1"/>
<name>A0A1W1Z4R8_9LACT</name>
<dbReference type="NCBIfam" id="NF001752">
    <property type="entry name" value="PRK00481.1-1"/>
    <property type="match status" value="1"/>
</dbReference>
<dbReference type="SUPFAM" id="SSF52467">
    <property type="entry name" value="DHS-like NAD/FAD-binding domain"/>
    <property type="match status" value="1"/>
</dbReference>
<dbReference type="STRING" id="371602.SAMN04487984_1116"/>
<dbReference type="GO" id="GO:0017136">
    <property type="term" value="F:histone deacetylase activity, NAD-dependent"/>
    <property type="evidence" value="ECO:0007669"/>
    <property type="project" value="TreeGrafter"/>
</dbReference>
<dbReference type="Pfam" id="PF02146">
    <property type="entry name" value="SIR2"/>
    <property type="match status" value="1"/>
</dbReference>
<keyword evidence="3" id="KW-0520">NAD</keyword>